<accession>A0ABS1LYK5</accession>
<organism evidence="2 3">
    <name type="scientific">Nocardia acididurans</name>
    <dbReference type="NCBI Taxonomy" id="2802282"/>
    <lineage>
        <taxon>Bacteria</taxon>
        <taxon>Bacillati</taxon>
        <taxon>Actinomycetota</taxon>
        <taxon>Actinomycetes</taxon>
        <taxon>Mycobacteriales</taxon>
        <taxon>Nocardiaceae</taxon>
        <taxon>Nocardia</taxon>
    </lineage>
</organism>
<evidence type="ECO:0000256" key="1">
    <source>
        <dbReference type="SAM" id="MobiDB-lite"/>
    </source>
</evidence>
<proteinExistence type="predicted"/>
<protein>
    <submittedName>
        <fullName evidence="2">Regulator</fullName>
    </submittedName>
</protein>
<dbReference type="Proteomes" id="UP000602198">
    <property type="component" value="Unassembled WGS sequence"/>
</dbReference>
<dbReference type="InterPro" id="IPR043740">
    <property type="entry name" value="DUF5685"/>
</dbReference>
<dbReference type="Pfam" id="PF18937">
    <property type="entry name" value="DUF5685"/>
    <property type="match status" value="2"/>
</dbReference>
<keyword evidence="3" id="KW-1185">Reference proteome</keyword>
<name>A0ABS1LYK5_9NOCA</name>
<dbReference type="EMBL" id="JAERRJ010000001">
    <property type="protein sequence ID" value="MBL1073000.1"/>
    <property type="molecule type" value="Genomic_DNA"/>
</dbReference>
<feature type="compositionally biased region" description="Basic and acidic residues" evidence="1">
    <location>
        <begin position="180"/>
        <end position="210"/>
    </location>
</feature>
<comment type="caution">
    <text evidence="2">The sequence shown here is derived from an EMBL/GenBank/DDBJ whole genome shotgun (WGS) entry which is preliminary data.</text>
</comment>
<sequence length="444" mass="46699">MFGMLKPCAHGAAAYGIEATAWQTHLCGLCLGLRDGHGQLARAATNTDALVLGILTEAQQQHSPARTTAAPCPLRGMRRAAVATADSPGVQLAATASLLLGAAKIRDHVDDGQTGRLTTRPMARVSTRWHAQARAAAAPIGLDIEPLIAAIESQARLEHAVAVGTADPQLSGDSQGLRPRTPDSEEDSPRPDTPRSDSGEGRAAETLDRLTEPTQVCAAELFAHTAILAGRPENADALREAGWHFGRIAHLADAIEDFEDDRERGRFNPLAATGTTVEVAYALLRESNSALRAALSRVALEQAPTVRWMLLDPLHGVVKRIGRAAGGVRACTAHACRSDHADEAPHAGGAHGGIRLSEPALLDIDTVKSPRSHKPSILEGIGIVLTQYCTGYACCAEHTRPCSGKRKESWTKRGCADCGCDCCSGCDGKCCGDGCCCDGCCCDC</sequence>
<reference evidence="2 3" key="1">
    <citation type="submission" date="2021-01" db="EMBL/GenBank/DDBJ databases">
        <title>WGS of actinomycetes isolated from Thailand.</title>
        <authorList>
            <person name="Thawai C."/>
        </authorList>
    </citation>
    <scope>NUCLEOTIDE SEQUENCE [LARGE SCALE GENOMIC DNA]</scope>
    <source>
        <strain evidence="2 3">LPG 2</strain>
    </source>
</reference>
<evidence type="ECO:0000313" key="3">
    <source>
        <dbReference type="Proteomes" id="UP000602198"/>
    </source>
</evidence>
<feature type="region of interest" description="Disordered" evidence="1">
    <location>
        <begin position="165"/>
        <end position="210"/>
    </location>
</feature>
<gene>
    <name evidence="2" type="ORF">JK358_01175</name>
</gene>
<evidence type="ECO:0000313" key="2">
    <source>
        <dbReference type="EMBL" id="MBL1073000.1"/>
    </source>
</evidence>